<gene>
    <name evidence="3" type="ordered locus">RSPO_c02517</name>
</gene>
<proteinExistence type="predicted"/>
<protein>
    <recommendedName>
        <fullName evidence="5">Transmembrane protein</fullName>
    </recommendedName>
</protein>
<dbReference type="KEGG" id="rsn:RSPO_c02517"/>
<keyword evidence="2" id="KW-0812">Transmembrane</keyword>
<dbReference type="Proteomes" id="UP000007953">
    <property type="component" value="Chromosome"/>
</dbReference>
<evidence type="ECO:0000313" key="4">
    <source>
        <dbReference type="Proteomes" id="UP000007953"/>
    </source>
</evidence>
<feature type="transmembrane region" description="Helical" evidence="2">
    <location>
        <begin position="306"/>
        <end position="325"/>
    </location>
</feature>
<feature type="transmembrane region" description="Helical" evidence="2">
    <location>
        <begin position="85"/>
        <end position="107"/>
    </location>
</feature>
<evidence type="ECO:0000256" key="1">
    <source>
        <dbReference type="SAM" id="MobiDB-lite"/>
    </source>
</evidence>
<organism evidence="3 4">
    <name type="scientific">Ralstonia solanacearum (strain Po82)</name>
    <dbReference type="NCBI Taxonomy" id="1031711"/>
    <lineage>
        <taxon>Bacteria</taxon>
        <taxon>Pseudomonadati</taxon>
        <taxon>Pseudomonadota</taxon>
        <taxon>Betaproteobacteria</taxon>
        <taxon>Burkholderiales</taxon>
        <taxon>Burkholderiaceae</taxon>
        <taxon>Ralstonia</taxon>
        <taxon>Ralstonia solanacearum species complex</taxon>
    </lineage>
</organism>
<evidence type="ECO:0008006" key="5">
    <source>
        <dbReference type="Google" id="ProtNLM"/>
    </source>
</evidence>
<evidence type="ECO:0000256" key="2">
    <source>
        <dbReference type="SAM" id="Phobius"/>
    </source>
</evidence>
<feature type="transmembrane region" description="Helical" evidence="2">
    <location>
        <begin position="346"/>
        <end position="367"/>
    </location>
</feature>
<reference evidence="3 4" key="1">
    <citation type="journal article" date="2011" name="J. Bacteriol.">
        <title>Complete genome sequence of the plant pathogen Ralstonia solanacearum strain Po82.</title>
        <authorList>
            <person name="Xu J."/>
            <person name="Zheng H.J."/>
            <person name="Liu L."/>
            <person name="Pan Z.C."/>
            <person name="Prior P."/>
            <person name="Tang B."/>
            <person name="Xu J.S."/>
            <person name="Zhang H."/>
            <person name="Tian Q."/>
            <person name="Zhang L.Q."/>
            <person name="Feng J."/>
        </authorList>
    </citation>
    <scope>NUCLEOTIDE SEQUENCE [LARGE SCALE GENOMIC DNA]</scope>
    <source>
        <strain evidence="3 4">Po82</strain>
    </source>
</reference>
<name>F6G2R1_RALS8</name>
<dbReference type="RefSeq" id="WP_014617617.1">
    <property type="nucleotide sequence ID" value="NC_017574.1"/>
</dbReference>
<feature type="compositionally biased region" description="Basic and acidic residues" evidence="1">
    <location>
        <begin position="230"/>
        <end position="241"/>
    </location>
</feature>
<dbReference type="HOGENOM" id="CLU_662008_0_0_4"/>
<evidence type="ECO:0000313" key="3">
    <source>
        <dbReference type="EMBL" id="AEG69811.1"/>
    </source>
</evidence>
<sequence>MDSVEFDHLLRDAGLVAWYATRHGKLPRDSQIFSLIESVNNGGATDSKNIADLSMETNRVIREIGSITASLLIHRWSFFDIAKHMLVALAPFFLGFLTLLLTIYLAFQNSQLTQADTAIREYQAWVNGQPREKLYNAWKMYHYEQVLNVKGPPLDQLDSYQRLVDEVKQAGEKGDSLFKLLGEASRMLYLPKIFEVYGPDFTRRLAENLNNASSDIPPEALIEKAKNENLRETNGGNHDDPCVDSSASPIPSKIANTEKKQHPAAIEEYSKSYDCFLKQLGIPSQTFSYPLTWDTIFLIRAKINLMMTWFLPGLYGLLGACVYLLRESMHRNSVTPPAHKQFIGTLLQLLRISLGGLAGIIIGWFVVPSATSGNGSVVASISSIPFGLAFMAGFSSDTLFSLLERIRRTIDTSEK</sequence>
<feature type="transmembrane region" description="Helical" evidence="2">
    <location>
        <begin position="379"/>
        <end position="403"/>
    </location>
</feature>
<keyword evidence="2" id="KW-0472">Membrane</keyword>
<dbReference type="EMBL" id="CP002819">
    <property type="protein sequence ID" value="AEG69811.1"/>
    <property type="molecule type" value="Genomic_DNA"/>
</dbReference>
<keyword evidence="2" id="KW-1133">Transmembrane helix</keyword>
<dbReference type="AlphaFoldDB" id="F6G2R1"/>
<dbReference type="eggNOG" id="ENOG5033DD3">
    <property type="taxonomic scope" value="Bacteria"/>
</dbReference>
<accession>F6G2R1</accession>
<feature type="region of interest" description="Disordered" evidence="1">
    <location>
        <begin position="230"/>
        <end position="250"/>
    </location>
</feature>